<keyword evidence="2" id="KW-1185">Reference proteome</keyword>
<evidence type="ECO:0000313" key="1">
    <source>
        <dbReference type="EMBL" id="KAF0433435.1"/>
    </source>
</evidence>
<organism evidence="1 2">
    <name type="scientific">Gigaspora margarita</name>
    <dbReference type="NCBI Taxonomy" id="4874"/>
    <lineage>
        <taxon>Eukaryota</taxon>
        <taxon>Fungi</taxon>
        <taxon>Fungi incertae sedis</taxon>
        <taxon>Mucoromycota</taxon>
        <taxon>Glomeromycotina</taxon>
        <taxon>Glomeromycetes</taxon>
        <taxon>Diversisporales</taxon>
        <taxon>Gigasporaceae</taxon>
        <taxon>Gigaspora</taxon>
    </lineage>
</organism>
<dbReference type="OrthoDB" id="2337396at2759"/>
<gene>
    <name evidence="1" type="ORF">F8M41_005069</name>
</gene>
<protein>
    <submittedName>
        <fullName evidence="1">Gag-pol fusion protein: PROVISIONAL</fullName>
    </submittedName>
</protein>
<name>A0A8H4A754_GIGMA</name>
<sequence length="132" mass="15724">MANLYEKIMNELLGRNNSSPISDPITAPHDPLQDYQTQTAITHQFLRQSKRMGNRKAQLWYAYYLEEILENMLPEQRTICTKQLSPYFTTAAIRAYYIFRTWGTFQINQTIKLTLSMIYKLKVEYYQRIVNL</sequence>
<accession>A0A8H4A754</accession>
<evidence type="ECO:0000313" key="2">
    <source>
        <dbReference type="Proteomes" id="UP000439903"/>
    </source>
</evidence>
<dbReference type="Proteomes" id="UP000439903">
    <property type="component" value="Unassembled WGS sequence"/>
</dbReference>
<proteinExistence type="predicted"/>
<dbReference type="AlphaFoldDB" id="A0A8H4A754"/>
<dbReference type="EMBL" id="WTPW01001473">
    <property type="protein sequence ID" value="KAF0433435.1"/>
    <property type="molecule type" value="Genomic_DNA"/>
</dbReference>
<reference evidence="1 2" key="1">
    <citation type="journal article" date="2019" name="Environ. Microbiol.">
        <title>At the nexus of three kingdoms: the genome of the mycorrhizal fungus Gigaspora margarita provides insights into plant, endobacterial and fungal interactions.</title>
        <authorList>
            <person name="Venice F."/>
            <person name="Ghignone S."/>
            <person name="Salvioli di Fossalunga A."/>
            <person name="Amselem J."/>
            <person name="Novero M."/>
            <person name="Xianan X."/>
            <person name="Sedzielewska Toro K."/>
            <person name="Morin E."/>
            <person name="Lipzen A."/>
            <person name="Grigoriev I.V."/>
            <person name="Henrissat B."/>
            <person name="Martin F.M."/>
            <person name="Bonfante P."/>
        </authorList>
    </citation>
    <scope>NUCLEOTIDE SEQUENCE [LARGE SCALE GENOMIC DNA]</scope>
    <source>
        <strain evidence="1 2">BEG34</strain>
    </source>
</reference>
<comment type="caution">
    <text evidence="1">The sequence shown here is derived from an EMBL/GenBank/DDBJ whole genome shotgun (WGS) entry which is preliminary data.</text>
</comment>